<dbReference type="STRING" id="1618350.UR67_C0004G0082"/>
<dbReference type="Pfam" id="PF00831">
    <property type="entry name" value="Ribosomal_L29"/>
    <property type="match status" value="1"/>
</dbReference>
<dbReference type="AlphaFoldDB" id="A0A0G0E358"/>
<sequence>MTDKKDKQKTEKVVKADLNGNESITEIKEKKRKMLDLKIDLRMGKLKNPHEINMLRKEIARLETKLNLKKFIKK</sequence>
<dbReference type="NCBIfam" id="TIGR00012">
    <property type="entry name" value="L29"/>
    <property type="match status" value="1"/>
</dbReference>
<proteinExistence type="inferred from homology"/>
<keyword evidence="3 5" id="KW-0687">Ribonucleoprotein</keyword>
<dbReference type="Proteomes" id="UP000034581">
    <property type="component" value="Unassembled WGS sequence"/>
</dbReference>
<dbReference type="GO" id="GO:0006412">
    <property type="term" value="P:translation"/>
    <property type="evidence" value="ECO:0007669"/>
    <property type="project" value="UniProtKB-UniRule"/>
</dbReference>
<evidence type="ECO:0000256" key="4">
    <source>
        <dbReference type="ARBA" id="ARBA00035204"/>
    </source>
</evidence>
<gene>
    <name evidence="5" type="primary">rpmC</name>
    <name evidence="6" type="ORF">UR67_C0004G0082</name>
</gene>
<accession>A0A0G0E358</accession>
<evidence type="ECO:0000256" key="1">
    <source>
        <dbReference type="ARBA" id="ARBA00009254"/>
    </source>
</evidence>
<comment type="caution">
    <text evidence="6">The sequence shown here is derived from an EMBL/GenBank/DDBJ whole genome shotgun (WGS) entry which is preliminary data.</text>
</comment>
<dbReference type="EMBL" id="LBQB01000004">
    <property type="protein sequence ID" value="KKP69685.1"/>
    <property type="molecule type" value="Genomic_DNA"/>
</dbReference>
<protein>
    <recommendedName>
        <fullName evidence="4 5">Large ribosomal subunit protein uL29</fullName>
    </recommendedName>
</protein>
<dbReference type="InterPro" id="IPR001854">
    <property type="entry name" value="Ribosomal_uL29"/>
</dbReference>
<keyword evidence="2 5" id="KW-0689">Ribosomal protein</keyword>
<reference evidence="6 7" key="1">
    <citation type="journal article" date="2015" name="Nature">
        <title>rRNA introns, odd ribosomes, and small enigmatic genomes across a large radiation of phyla.</title>
        <authorList>
            <person name="Brown C.T."/>
            <person name="Hug L.A."/>
            <person name="Thomas B.C."/>
            <person name="Sharon I."/>
            <person name="Castelle C.J."/>
            <person name="Singh A."/>
            <person name="Wilkins M.J."/>
            <person name="Williams K.H."/>
            <person name="Banfield J.F."/>
        </authorList>
    </citation>
    <scope>NUCLEOTIDE SEQUENCE [LARGE SCALE GENOMIC DNA]</scope>
</reference>
<evidence type="ECO:0000313" key="6">
    <source>
        <dbReference type="EMBL" id="KKP69685.1"/>
    </source>
</evidence>
<evidence type="ECO:0000256" key="3">
    <source>
        <dbReference type="ARBA" id="ARBA00023274"/>
    </source>
</evidence>
<dbReference type="PROSITE" id="PS00579">
    <property type="entry name" value="RIBOSOMAL_L29"/>
    <property type="match status" value="1"/>
</dbReference>
<evidence type="ECO:0000313" key="7">
    <source>
        <dbReference type="Proteomes" id="UP000034581"/>
    </source>
</evidence>
<dbReference type="GO" id="GO:0005840">
    <property type="term" value="C:ribosome"/>
    <property type="evidence" value="ECO:0007669"/>
    <property type="project" value="UniProtKB-KW"/>
</dbReference>
<dbReference type="InterPro" id="IPR018254">
    <property type="entry name" value="Ribosomal_uL29_CS"/>
</dbReference>
<dbReference type="GO" id="GO:0003735">
    <property type="term" value="F:structural constituent of ribosome"/>
    <property type="evidence" value="ECO:0007669"/>
    <property type="project" value="InterPro"/>
</dbReference>
<dbReference type="HAMAP" id="MF_00374">
    <property type="entry name" value="Ribosomal_uL29"/>
    <property type="match status" value="1"/>
</dbReference>
<dbReference type="InterPro" id="IPR036049">
    <property type="entry name" value="Ribosomal_uL29_sf"/>
</dbReference>
<dbReference type="Gene3D" id="1.10.287.310">
    <property type="match status" value="1"/>
</dbReference>
<evidence type="ECO:0000256" key="2">
    <source>
        <dbReference type="ARBA" id="ARBA00022980"/>
    </source>
</evidence>
<dbReference type="SUPFAM" id="SSF46561">
    <property type="entry name" value="Ribosomal protein L29 (L29p)"/>
    <property type="match status" value="1"/>
</dbReference>
<comment type="similarity">
    <text evidence="1 5">Belongs to the universal ribosomal protein uL29 family.</text>
</comment>
<organism evidence="6 7">
    <name type="scientific">candidate division CPR3 bacterium GW2011_GWF2_35_18</name>
    <dbReference type="NCBI Taxonomy" id="1618350"/>
    <lineage>
        <taxon>Bacteria</taxon>
        <taxon>Bacteria division CPR3</taxon>
    </lineage>
</organism>
<name>A0A0G0E358_UNCC3</name>
<evidence type="ECO:0000256" key="5">
    <source>
        <dbReference type="HAMAP-Rule" id="MF_00374"/>
    </source>
</evidence>
<dbReference type="GO" id="GO:1990904">
    <property type="term" value="C:ribonucleoprotein complex"/>
    <property type="evidence" value="ECO:0007669"/>
    <property type="project" value="UniProtKB-KW"/>
</dbReference>